<dbReference type="Proteomes" id="UP000007718">
    <property type="component" value="Chromosome"/>
</dbReference>
<evidence type="ECO:0000313" key="1">
    <source>
        <dbReference type="EMBL" id="ADY25696.1"/>
    </source>
</evidence>
<dbReference type="AlphaFoldDB" id="F0RKK6"/>
<evidence type="ECO:0000313" key="2">
    <source>
        <dbReference type="Proteomes" id="UP000007718"/>
    </source>
</evidence>
<accession>F0RKK6</accession>
<dbReference type="HOGENOM" id="CLU_3215257_0_0_0"/>
<name>F0RKK6_DEIPM</name>
<organism evidence="1 2">
    <name type="scientific">Deinococcus proteolyticus (strain ATCC 35074 / DSM 20540 / JCM 6276 / NBRC 101906 / NCIMB 13154 / VKM Ac-1939 / CCM 2703 / MRP)</name>
    <dbReference type="NCBI Taxonomy" id="693977"/>
    <lineage>
        <taxon>Bacteria</taxon>
        <taxon>Thermotogati</taxon>
        <taxon>Deinococcota</taxon>
        <taxon>Deinococci</taxon>
        <taxon>Deinococcales</taxon>
        <taxon>Deinococcaceae</taxon>
        <taxon>Deinococcus</taxon>
    </lineage>
</organism>
<dbReference type="EMBL" id="CP002536">
    <property type="protein sequence ID" value="ADY25696.1"/>
    <property type="molecule type" value="Genomic_DNA"/>
</dbReference>
<dbReference type="KEGG" id="dpt:Deipr_0533"/>
<keyword evidence="2" id="KW-1185">Reference proteome</keyword>
<proteinExistence type="predicted"/>
<reference evidence="1 2" key="2">
    <citation type="journal article" date="2012" name="Stand. Genomic Sci.">
        <title>Complete genome sequence of the orange-red pigmented, radioresistant Deinococcus proteolyticus type strain (MRP(T)).</title>
        <authorList>
            <person name="Copeland A."/>
            <person name="Zeytun A."/>
            <person name="Yassawong M."/>
            <person name="Nolan M."/>
            <person name="Lucas S."/>
            <person name="Hammon N."/>
            <person name="Deshpande S."/>
            <person name="Cheng J.F."/>
            <person name="Han C."/>
            <person name="Tapia R."/>
            <person name="Goodwin L.A."/>
            <person name="Pitluck S."/>
            <person name="Mavromatis K."/>
            <person name="Liolios K."/>
            <person name="Pagani I."/>
            <person name="Ivanova N."/>
            <person name="Mikhailova N."/>
            <person name="Pati A."/>
            <person name="Chen A."/>
            <person name="Palaniappan K."/>
            <person name="Land M."/>
            <person name="Hauser L."/>
            <person name="Jeffries C.D."/>
            <person name="Brambilla E.M."/>
            <person name="Rohde M."/>
            <person name="Sikorski J."/>
            <person name="Pukall R."/>
            <person name="Goker M."/>
            <person name="Detter J.C."/>
            <person name="Woyke T."/>
            <person name="Bristow J."/>
            <person name="Eisen J.A."/>
            <person name="Markowitz V."/>
            <person name="Hugenholtz P."/>
            <person name="Kyrpides N.C."/>
            <person name="Klenk H.P."/>
            <person name="Lapidus A."/>
        </authorList>
    </citation>
    <scope>NUCLEOTIDE SEQUENCE [LARGE SCALE GENOMIC DNA]</scope>
    <source>
        <strain evidence="2">ATCC 35074 / DSM 20540 / JCM 6276 / NBRC 101906 / NCIMB 13154 / VKM Ac-1939 / CCM 2703 / MRP</strain>
    </source>
</reference>
<protein>
    <submittedName>
        <fullName evidence="1">Uncharacterized protein</fullName>
    </submittedName>
</protein>
<gene>
    <name evidence="1" type="ordered locus">Deipr_0533</name>
</gene>
<reference evidence="2" key="1">
    <citation type="submission" date="2011-02" db="EMBL/GenBank/DDBJ databases">
        <title>The complete sequence of chromosome of Deinococcus proteolyticus DSM 20540.</title>
        <authorList>
            <consortium name="US DOE Joint Genome Institute (JGI-PGF)"/>
            <person name="Lucas S."/>
            <person name="Copeland A."/>
            <person name="Lapidus A."/>
            <person name="Bruce D."/>
            <person name="Goodwin L."/>
            <person name="Pitluck S."/>
            <person name="Kyrpides N."/>
            <person name="Mavromatis K."/>
            <person name="Pagani I."/>
            <person name="Ivanova N."/>
            <person name="Ovchinnikova G."/>
            <person name="Zeytun A."/>
            <person name="Detter J.C."/>
            <person name="Han C."/>
            <person name="Land M."/>
            <person name="Hauser L."/>
            <person name="Markowitz V."/>
            <person name="Cheng J.-F."/>
            <person name="Hugenholtz P."/>
            <person name="Woyke T."/>
            <person name="Wu D."/>
            <person name="Pukall R."/>
            <person name="Steenblock K."/>
            <person name="Brambilla E."/>
            <person name="Klenk H.-P."/>
            <person name="Eisen J.A."/>
        </authorList>
    </citation>
    <scope>NUCLEOTIDE SEQUENCE [LARGE SCALE GENOMIC DNA]</scope>
    <source>
        <strain evidence="2">ATCC 35074 / DSM 20540 / JCM 6276 / NBRC 101906 / NCIMB 13154 / VKM Ac-1939 / CCM 2703 / MRP</strain>
    </source>
</reference>
<sequence length="44" mass="4732">MLPQLVSATASAVRQKLILSSHSFWNLSHNLLLLAGANAMRKAA</sequence>